<evidence type="ECO:0000313" key="5">
    <source>
        <dbReference type="EMBL" id="NYD68055.1"/>
    </source>
</evidence>
<dbReference type="SUPFAM" id="SSF52540">
    <property type="entry name" value="P-loop containing nucleoside triphosphate hydrolases"/>
    <property type="match status" value="1"/>
</dbReference>
<dbReference type="AlphaFoldDB" id="A0A852SI77"/>
<evidence type="ECO:0000256" key="3">
    <source>
        <dbReference type="ARBA" id="ARBA00022840"/>
    </source>
</evidence>
<organism evidence="5 6">
    <name type="scientific">Agromyces atrinae</name>
    <dbReference type="NCBI Taxonomy" id="592376"/>
    <lineage>
        <taxon>Bacteria</taxon>
        <taxon>Bacillati</taxon>
        <taxon>Actinomycetota</taxon>
        <taxon>Actinomycetes</taxon>
        <taxon>Micrococcales</taxon>
        <taxon>Microbacteriaceae</taxon>
        <taxon>Agromyces</taxon>
    </lineage>
</organism>
<proteinExistence type="predicted"/>
<dbReference type="Proteomes" id="UP000581087">
    <property type="component" value="Unassembled WGS sequence"/>
</dbReference>
<comment type="caution">
    <text evidence="5">The sequence shown here is derived from an EMBL/GenBank/DDBJ whole genome shotgun (WGS) entry which is preliminary data.</text>
</comment>
<dbReference type="InterPro" id="IPR003593">
    <property type="entry name" value="AAA+_ATPase"/>
</dbReference>
<dbReference type="PROSITE" id="PS50893">
    <property type="entry name" value="ABC_TRANSPORTER_2"/>
    <property type="match status" value="1"/>
</dbReference>
<dbReference type="EMBL" id="JACCBI010000001">
    <property type="protein sequence ID" value="NYD68055.1"/>
    <property type="molecule type" value="Genomic_DNA"/>
</dbReference>
<reference evidence="5 6" key="1">
    <citation type="submission" date="2020-07" db="EMBL/GenBank/DDBJ databases">
        <title>Sequencing the genomes of 1000 actinobacteria strains.</title>
        <authorList>
            <person name="Klenk H.-P."/>
        </authorList>
    </citation>
    <scope>NUCLEOTIDE SEQUENCE [LARGE SCALE GENOMIC DNA]</scope>
    <source>
        <strain evidence="5 6">DSM 23870</strain>
    </source>
</reference>
<dbReference type="PROSITE" id="PS00211">
    <property type="entry name" value="ABC_TRANSPORTER_1"/>
    <property type="match status" value="1"/>
</dbReference>
<dbReference type="InterPro" id="IPR003439">
    <property type="entry name" value="ABC_transporter-like_ATP-bd"/>
</dbReference>
<evidence type="ECO:0000256" key="2">
    <source>
        <dbReference type="ARBA" id="ARBA00022741"/>
    </source>
</evidence>
<keyword evidence="2" id="KW-0547">Nucleotide-binding</keyword>
<dbReference type="GO" id="GO:0016887">
    <property type="term" value="F:ATP hydrolysis activity"/>
    <property type="evidence" value="ECO:0007669"/>
    <property type="project" value="InterPro"/>
</dbReference>
<gene>
    <name evidence="5" type="ORF">BJ972_002574</name>
</gene>
<feature type="domain" description="ABC transporter" evidence="4">
    <location>
        <begin position="12"/>
        <end position="245"/>
    </location>
</feature>
<dbReference type="SMART" id="SM00382">
    <property type="entry name" value="AAA"/>
    <property type="match status" value="1"/>
</dbReference>
<dbReference type="RefSeq" id="WP_241830663.1">
    <property type="nucleotide sequence ID" value="NZ_JACCBI010000001.1"/>
</dbReference>
<dbReference type="PANTHER" id="PTHR42788">
    <property type="entry name" value="TAURINE IMPORT ATP-BINDING PROTEIN-RELATED"/>
    <property type="match status" value="1"/>
</dbReference>
<dbReference type="GO" id="GO:0005524">
    <property type="term" value="F:ATP binding"/>
    <property type="evidence" value="ECO:0007669"/>
    <property type="project" value="UniProtKB-KW"/>
</dbReference>
<dbReference type="CDD" id="cd03293">
    <property type="entry name" value="ABC_NrtD_SsuB_transporters"/>
    <property type="match status" value="1"/>
</dbReference>
<dbReference type="Pfam" id="PF00005">
    <property type="entry name" value="ABC_tran"/>
    <property type="match status" value="1"/>
</dbReference>
<dbReference type="InterPro" id="IPR017871">
    <property type="entry name" value="ABC_transporter-like_CS"/>
</dbReference>
<dbReference type="InterPro" id="IPR027417">
    <property type="entry name" value="P-loop_NTPase"/>
</dbReference>
<dbReference type="PANTHER" id="PTHR42788:SF13">
    <property type="entry name" value="ALIPHATIC SULFONATES IMPORT ATP-BINDING PROTEIN SSUB"/>
    <property type="match status" value="1"/>
</dbReference>
<keyword evidence="1" id="KW-0813">Transport</keyword>
<keyword evidence="3 5" id="KW-0067">ATP-binding</keyword>
<evidence type="ECO:0000256" key="1">
    <source>
        <dbReference type="ARBA" id="ARBA00022448"/>
    </source>
</evidence>
<dbReference type="Gene3D" id="3.40.50.300">
    <property type="entry name" value="P-loop containing nucleotide triphosphate hydrolases"/>
    <property type="match status" value="1"/>
</dbReference>
<accession>A0A852SI77</accession>
<evidence type="ECO:0000313" key="6">
    <source>
        <dbReference type="Proteomes" id="UP000581087"/>
    </source>
</evidence>
<sequence length="270" mass="29487">MTTLTDVGSAAISLSNVSKAFETGTGTVLALDGIDLDIQPGGFVSLLGPSGCGKSTLLRVIGDLVKPTSGEVLVGGRTAAEARKARDYGMAFQAPGLMDWRTVRRNVELPMQVLGVPRAERRQCADEMLDLVRLTAFADHRPRQLSGGMQQRVAIARALAIQPKILLMDEPLGALDEMNREYLQRELLRIWRSTGTTIVFVTHSVPEAVFLSTEVVVMSPRPGRIAARVPIDLGYPRVDETRVSPEFYRAEAEVREILHSVLAPEGEVQQ</sequence>
<dbReference type="InterPro" id="IPR050166">
    <property type="entry name" value="ABC_transporter_ATP-bind"/>
</dbReference>
<evidence type="ECO:0000259" key="4">
    <source>
        <dbReference type="PROSITE" id="PS50893"/>
    </source>
</evidence>
<name>A0A852SI77_9MICO</name>
<protein>
    <submittedName>
        <fullName evidence="5">NitT/TauT family transport system ATP-binding protein</fullName>
    </submittedName>
</protein>